<sequence length="418" mass="47175">MTPASQHTLVVYRSSYSILLYTFGLILLVGAVHVDAIPILHLIPTRTTNLTGPTRTTSSTEPHHSRFTEDLQTVITSTASNPMSLATITGTAASLGRLVYAAVETSWNSSTLPDRFVLLAGFVPIVNGSMPEENPGDGSYPMTLEGALIILGALVLLTLAFFYMFSVLGKRRDGLYLLSTWITDSNMPTLTRPKQSRKNKRKFDSVGDKEGMIYAGTYDSSVKKVSKTHLKRPSLLDLPDDVIGKIAASLPTKSNDYEDHSQTDFLSLSLVNLRLYGIIKAYGADFIEQWFITHTSDKPMIAAMARKFREWTISTYKRYANKPNPGRKWLDYFCKPFMNSPHYMAFKKRITKLLVRINEQNGRQDDLICQGSFDEPWMNWEELLLGQTLLYYQHYDPVSWSCLVRHARTEGLIDDDDD</sequence>
<keyword evidence="1" id="KW-0472">Membrane</keyword>
<dbReference type="EMBL" id="ML119859">
    <property type="protein sequence ID" value="RPA72510.1"/>
    <property type="molecule type" value="Genomic_DNA"/>
</dbReference>
<name>A0A3N4HKU1_ASCIM</name>
<feature type="transmembrane region" description="Helical" evidence="1">
    <location>
        <begin position="147"/>
        <end position="168"/>
    </location>
</feature>
<dbReference type="Proteomes" id="UP000275078">
    <property type="component" value="Unassembled WGS sequence"/>
</dbReference>
<keyword evidence="1" id="KW-1133">Transmembrane helix</keyword>
<keyword evidence="1" id="KW-0812">Transmembrane</keyword>
<evidence type="ECO:0000256" key="1">
    <source>
        <dbReference type="SAM" id="Phobius"/>
    </source>
</evidence>
<organism evidence="2 3">
    <name type="scientific">Ascobolus immersus RN42</name>
    <dbReference type="NCBI Taxonomy" id="1160509"/>
    <lineage>
        <taxon>Eukaryota</taxon>
        <taxon>Fungi</taxon>
        <taxon>Dikarya</taxon>
        <taxon>Ascomycota</taxon>
        <taxon>Pezizomycotina</taxon>
        <taxon>Pezizomycetes</taxon>
        <taxon>Pezizales</taxon>
        <taxon>Ascobolaceae</taxon>
        <taxon>Ascobolus</taxon>
    </lineage>
</organism>
<evidence type="ECO:0000313" key="3">
    <source>
        <dbReference type="Proteomes" id="UP000275078"/>
    </source>
</evidence>
<keyword evidence="3" id="KW-1185">Reference proteome</keyword>
<feature type="transmembrane region" description="Helical" evidence="1">
    <location>
        <begin position="18"/>
        <end position="43"/>
    </location>
</feature>
<dbReference type="AlphaFoldDB" id="A0A3N4HKU1"/>
<evidence type="ECO:0000313" key="2">
    <source>
        <dbReference type="EMBL" id="RPA72510.1"/>
    </source>
</evidence>
<reference evidence="2 3" key="1">
    <citation type="journal article" date="2018" name="Nat. Ecol. Evol.">
        <title>Pezizomycetes genomes reveal the molecular basis of ectomycorrhizal truffle lifestyle.</title>
        <authorList>
            <person name="Murat C."/>
            <person name="Payen T."/>
            <person name="Noel B."/>
            <person name="Kuo A."/>
            <person name="Morin E."/>
            <person name="Chen J."/>
            <person name="Kohler A."/>
            <person name="Krizsan K."/>
            <person name="Balestrini R."/>
            <person name="Da Silva C."/>
            <person name="Montanini B."/>
            <person name="Hainaut M."/>
            <person name="Levati E."/>
            <person name="Barry K.W."/>
            <person name="Belfiori B."/>
            <person name="Cichocki N."/>
            <person name="Clum A."/>
            <person name="Dockter R.B."/>
            <person name="Fauchery L."/>
            <person name="Guy J."/>
            <person name="Iotti M."/>
            <person name="Le Tacon F."/>
            <person name="Lindquist E.A."/>
            <person name="Lipzen A."/>
            <person name="Malagnac F."/>
            <person name="Mello A."/>
            <person name="Molinier V."/>
            <person name="Miyauchi S."/>
            <person name="Poulain J."/>
            <person name="Riccioni C."/>
            <person name="Rubini A."/>
            <person name="Sitrit Y."/>
            <person name="Splivallo R."/>
            <person name="Traeger S."/>
            <person name="Wang M."/>
            <person name="Zifcakova L."/>
            <person name="Wipf D."/>
            <person name="Zambonelli A."/>
            <person name="Paolocci F."/>
            <person name="Nowrousian M."/>
            <person name="Ottonello S."/>
            <person name="Baldrian P."/>
            <person name="Spatafora J.W."/>
            <person name="Henrissat B."/>
            <person name="Nagy L.G."/>
            <person name="Aury J.M."/>
            <person name="Wincker P."/>
            <person name="Grigoriev I.V."/>
            <person name="Bonfante P."/>
            <person name="Martin F.M."/>
        </authorList>
    </citation>
    <scope>NUCLEOTIDE SEQUENCE [LARGE SCALE GENOMIC DNA]</scope>
    <source>
        <strain evidence="2 3">RN42</strain>
    </source>
</reference>
<accession>A0A3N4HKU1</accession>
<proteinExistence type="predicted"/>
<protein>
    <submittedName>
        <fullName evidence="2">Uncharacterized protein</fullName>
    </submittedName>
</protein>
<gene>
    <name evidence="2" type="ORF">BJ508DRAFT_314701</name>
</gene>